<evidence type="ECO:0000256" key="4">
    <source>
        <dbReference type="ARBA" id="ARBA00022490"/>
    </source>
</evidence>
<evidence type="ECO:0000256" key="3">
    <source>
        <dbReference type="ARBA" id="ARBA00008726"/>
    </source>
</evidence>
<dbReference type="AlphaFoldDB" id="A0AAV9CQR2"/>
<comment type="subcellular location">
    <subcellularLocation>
        <location evidence="2">Cytoplasm</location>
    </subcellularLocation>
    <subcellularLocation>
        <location evidence="1">Nucleus</location>
    </subcellularLocation>
</comment>
<dbReference type="InterPro" id="IPR051421">
    <property type="entry name" value="RNA_Proc_DNA_Dmg_Regulator"/>
</dbReference>
<dbReference type="GO" id="GO:0008380">
    <property type="term" value="P:RNA splicing"/>
    <property type="evidence" value="ECO:0007669"/>
    <property type="project" value="UniProtKB-KW"/>
</dbReference>
<keyword evidence="4" id="KW-0963">Cytoplasm</keyword>
<evidence type="ECO:0000256" key="5">
    <source>
        <dbReference type="ARBA" id="ARBA00022664"/>
    </source>
</evidence>
<evidence type="ECO:0000256" key="2">
    <source>
        <dbReference type="ARBA" id="ARBA00004496"/>
    </source>
</evidence>
<sequence length="157" mass="17719">MGVALFVIFDEFGVPSGASGFPPTLHLLLLLLYLRLPGGKGGFGSLLRGVATKVGQKKTNNFDACRDMSGRRLRHLNAEKRLKEWRAEAEEQKLERIAEAFLKKKAKEVQKGAAKGPMEKHVEKYREESERCAGEVEEAVRESFRLYEEQKRKALSV</sequence>
<comment type="caution">
    <text evidence="10">The sequence shown here is derived from an EMBL/GenBank/DDBJ whole genome shotgun (WGS) entry which is preliminary data.</text>
</comment>
<accession>A0AAV9CQR2</accession>
<dbReference type="GO" id="GO:0006397">
    <property type="term" value="P:mRNA processing"/>
    <property type="evidence" value="ECO:0007669"/>
    <property type="project" value="UniProtKB-KW"/>
</dbReference>
<dbReference type="GO" id="GO:0005634">
    <property type="term" value="C:nucleus"/>
    <property type="evidence" value="ECO:0007669"/>
    <property type="project" value="UniProtKB-SubCell"/>
</dbReference>
<evidence type="ECO:0000256" key="8">
    <source>
        <dbReference type="ARBA" id="ARBA00023306"/>
    </source>
</evidence>
<dbReference type="GO" id="GO:0005737">
    <property type="term" value="C:cytoplasm"/>
    <property type="evidence" value="ECO:0007669"/>
    <property type="project" value="UniProtKB-SubCell"/>
</dbReference>
<dbReference type="InterPro" id="IPR053822">
    <property type="entry name" value="SDE2-like_dom"/>
</dbReference>
<evidence type="ECO:0000313" key="10">
    <source>
        <dbReference type="EMBL" id="KAK1290583.1"/>
    </source>
</evidence>
<organism evidence="10 11">
    <name type="scientific">Acorus calamus</name>
    <name type="common">Sweet flag</name>
    <dbReference type="NCBI Taxonomy" id="4465"/>
    <lineage>
        <taxon>Eukaryota</taxon>
        <taxon>Viridiplantae</taxon>
        <taxon>Streptophyta</taxon>
        <taxon>Embryophyta</taxon>
        <taxon>Tracheophyta</taxon>
        <taxon>Spermatophyta</taxon>
        <taxon>Magnoliopsida</taxon>
        <taxon>Liliopsida</taxon>
        <taxon>Acoraceae</taxon>
        <taxon>Acorus</taxon>
    </lineage>
</organism>
<reference evidence="10" key="2">
    <citation type="submission" date="2023-06" db="EMBL/GenBank/DDBJ databases">
        <authorList>
            <person name="Ma L."/>
            <person name="Liu K.-W."/>
            <person name="Li Z."/>
            <person name="Hsiao Y.-Y."/>
            <person name="Qi Y."/>
            <person name="Fu T."/>
            <person name="Tang G."/>
            <person name="Zhang D."/>
            <person name="Sun W.-H."/>
            <person name="Liu D.-K."/>
            <person name="Li Y."/>
            <person name="Chen G.-Z."/>
            <person name="Liu X.-D."/>
            <person name="Liao X.-Y."/>
            <person name="Jiang Y.-T."/>
            <person name="Yu X."/>
            <person name="Hao Y."/>
            <person name="Huang J."/>
            <person name="Zhao X.-W."/>
            <person name="Ke S."/>
            <person name="Chen Y.-Y."/>
            <person name="Wu W.-L."/>
            <person name="Hsu J.-L."/>
            <person name="Lin Y.-F."/>
            <person name="Huang M.-D."/>
            <person name="Li C.-Y."/>
            <person name="Huang L."/>
            <person name="Wang Z.-W."/>
            <person name="Zhao X."/>
            <person name="Zhong W.-Y."/>
            <person name="Peng D.-H."/>
            <person name="Ahmad S."/>
            <person name="Lan S."/>
            <person name="Zhang J.-S."/>
            <person name="Tsai W.-C."/>
            <person name="Van De Peer Y."/>
            <person name="Liu Z.-J."/>
        </authorList>
    </citation>
    <scope>NUCLEOTIDE SEQUENCE</scope>
    <source>
        <strain evidence="10">CP</strain>
        <tissue evidence="10">Leaves</tissue>
    </source>
</reference>
<dbReference type="EMBL" id="JAUJYO010000018">
    <property type="protein sequence ID" value="KAK1290583.1"/>
    <property type="molecule type" value="Genomic_DNA"/>
</dbReference>
<evidence type="ECO:0000259" key="9">
    <source>
        <dbReference type="Pfam" id="PF22782"/>
    </source>
</evidence>
<keyword evidence="8" id="KW-0131">Cell cycle</keyword>
<evidence type="ECO:0000313" key="11">
    <source>
        <dbReference type="Proteomes" id="UP001180020"/>
    </source>
</evidence>
<dbReference type="PANTHER" id="PTHR12786">
    <property type="entry name" value="SPLICING FACTOR SF3A-RELATED"/>
    <property type="match status" value="1"/>
</dbReference>
<reference evidence="10" key="1">
    <citation type="journal article" date="2023" name="Nat. Commun.">
        <title>Diploid and tetraploid genomes of Acorus and the evolution of monocots.</title>
        <authorList>
            <person name="Ma L."/>
            <person name="Liu K.W."/>
            <person name="Li Z."/>
            <person name="Hsiao Y.Y."/>
            <person name="Qi Y."/>
            <person name="Fu T."/>
            <person name="Tang G.D."/>
            <person name="Zhang D."/>
            <person name="Sun W.H."/>
            <person name="Liu D.K."/>
            <person name="Li Y."/>
            <person name="Chen G.Z."/>
            <person name="Liu X.D."/>
            <person name="Liao X.Y."/>
            <person name="Jiang Y.T."/>
            <person name="Yu X."/>
            <person name="Hao Y."/>
            <person name="Huang J."/>
            <person name="Zhao X.W."/>
            <person name="Ke S."/>
            <person name="Chen Y.Y."/>
            <person name="Wu W.L."/>
            <person name="Hsu J.L."/>
            <person name="Lin Y.F."/>
            <person name="Huang M.D."/>
            <person name="Li C.Y."/>
            <person name="Huang L."/>
            <person name="Wang Z.W."/>
            <person name="Zhao X."/>
            <person name="Zhong W.Y."/>
            <person name="Peng D.H."/>
            <person name="Ahmad S."/>
            <person name="Lan S."/>
            <person name="Zhang J.S."/>
            <person name="Tsai W.C."/>
            <person name="Van de Peer Y."/>
            <person name="Liu Z.J."/>
        </authorList>
    </citation>
    <scope>NUCLEOTIDE SEQUENCE</scope>
    <source>
        <strain evidence="10">CP</strain>
    </source>
</reference>
<comment type="similarity">
    <text evidence="3">Belongs to the SDE2 family.</text>
</comment>
<gene>
    <name evidence="10" type="ORF">QJS10_CPB18g00962</name>
</gene>
<keyword evidence="11" id="KW-1185">Reference proteome</keyword>
<keyword evidence="6" id="KW-0508">mRNA splicing</keyword>
<evidence type="ECO:0000256" key="1">
    <source>
        <dbReference type="ARBA" id="ARBA00004123"/>
    </source>
</evidence>
<feature type="domain" description="SDE2-like" evidence="9">
    <location>
        <begin position="38"/>
        <end position="141"/>
    </location>
</feature>
<evidence type="ECO:0000256" key="6">
    <source>
        <dbReference type="ARBA" id="ARBA00023187"/>
    </source>
</evidence>
<dbReference type="Pfam" id="PF22782">
    <property type="entry name" value="SDE2"/>
    <property type="match status" value="1"/>
</dbReference>
<keyword evidence="7" id="KW-0539">Nucleus</keyword>
<protein>
    <recommendedName>
        <fullName evidence="9">SDE2-like domain-containing protein</fullName>
    </recommendedName>
</protein>
<name>A0AAV9CQR2_ACOCL</name>
<dbReference type="Proteomes" id="UP001180020">
    <property type="component" value="Unassembled WGS sequence"/>
</dbReference>
<evidence type="ECO:0000256" key="7">
    <source>
        <dbReference type="ARBA" id="ARBA00023242"/>
    </source>
</evidence>
<keyword evidence="5" id="KW-0507">mRNA processing</keyword>
<proteinExistence type="inferred from homology"/>
<dbReference type="PANTHER" id="PTHR12786:SF1">
    <property type="entry name" value="SPLICING REGULATOR SDE2"/>
    <property type="match status" value="1"/>
</dbReference>